<evidence type="ECO:0000256" key="3">
    <source>
        <dbReference type="PROSITE-ProRule" id="PRU00339"/>
    </source>
</evidence>
<evidence type="ECO:0000256" key="1">
    <source>
        <dbReference type="ARBA" id="ARBA00022737"/>
    </source>
</evidence>
<dbReference type="PANTHER" id="PTHR44943:SF4">
    <property type="entry name" value="TPR REPEAT-CONTAINING PROTEIN MJ0798"/>
    <property type="match status" value="1"/>
</dbReference>
<gene>
    <name evidence="4" type="ORF">GCM10008106_01660</name>
</gene>
<keyword evidence="1" id="KW-0677">Repeat</keyword>
<dbReference type="AlphaFoldDB" id="A0A8J3G3Z0"/>
<evidence type="ECO:0000256" key="2">
    <source>
        <dbReference type="ARBA" id="ARBA00022803"/>
    </source>
</evidence>
<dbReference type="Pfam" id="PF13432">
    <property type="entry name" value="TPR_16"/>
    <property type="match status" value="1"/>
</dbReference>
<reference evidence="4" key="2">
    <citation type="submission" date="2020-09" db="EMBL/GenBank/DDBJ databases">
        <authorList>
            <person name="Sun Q."/>
            <person name="Kim S."/>
        </authorList>
    </citation>
    <scope>NUCLEOTIDE SEQUENCE</scope>
    <source>
        <strain evidence="4">KCTC 23224</strain>
    </source>
</reference>
<proteinExistence type="predicted"/>
<dbReference type="PROSITE" id="PS50005">
    <property type="entry name" value="TPR"/>
    <property type="match status" value="2"/>
</dbReference>
<dbReference type="InterPro" id="IPR019734">
    <property type="entry name" value="TPR_rpt"/>
</dbReference>
<dbReference type="EMBL" id="BMYF01000001">
    <property type="protein sequence ID" value="GHB24594.1"/>
    <property type="molecule type" value="Genomic_DNA"/>
</dbReference>
<evidence type="ECO:0000313" key="4">
    <source>
        <dbReference type="EMBL" id="GHB24594.1"/>
    </source>
</evidence>
<dbReference type="SMART" id="SM00028">
    <property type="entry name" value="TPR"/>
    <property type="match status" value="4"/>
</dbReference>
<dbReference type="Gene3D" id="1.25.40.10">
    <property type="entry name" value="Tetratricopeptide repeat domain"/>
    <property type="match status" value="2"/>
</dbReference>
<dbReference type="SUPFAM" id="SSF48452">
    <property type="entry name" value="TPR-like"/>
    <property type="match status" value="1"/>
</dbReference>
<dbReference type="InterPro" id="IPR051685">
    <property type="entry name" value="Ycf3/AcsC/BcsC/TPR_MFPF"/>
</dbReference>
<dbReference type="Proteomes" id="UP000642809">
    <property type="component" value="Unassembled WGS sequence"/>
</dbReference>
<evidence type="ECO:0000313" key="5">
    <source>
        <dbReference type="Proteomes" id="UP000642809"/>
    </source>
</evidence>
<protein>
    <recommendedName>
        <fullName evidence="6">Tetratricopeptide repeat-containing protein</fullName>
    </recommendedName>
</protein>
<sequence length="209" mass="23839">MLTFNVFGQQIFEVDAEERDNSIVITNTAIDMMNKGNIESAYRILEKVVESDPSFIFGYMNLYKAGSQLPDKTDQTVTILKKALTIFEENDELAYYLGNILQKNGRLQEAIQAYSDAIAYSKINGEDFPLVWAYYFNRGNSYLKANQHAKAIPDYDYALKLNPKNPDVLTNRGFCYYKTNQGNKACADWTLASSLGRKEADKYLSNYCK</sequence>
<accession>A0A8J3G3Z0</accession>
<feature type="repeat" description="TPR" evidence="3">
    <location>
        <begin position="91"/>
        <end position="124"/>
    </location>
</feature>
<dbReference type="InterPro" id="IPR011990">
    <property type="entry name" value="TPR-like_helical_dom_sf"/>
</dbReference>
<keyword evidence="2 3" id="KW-0802">TPR repeat</keyword>
<name>A0A8J3G3Z0_9BACT</name>
<keyword evidence="5" id="KW-1185">Reference proteome</keyword>
<organism evidence="4 5">
    <name type="scientific">Mongoliitalea lutea</name>
    <dbReference type="NCBI Taxonomy" id="849756"/>
    <lineage>
        <taxon>Bacteria</taxon>
        <taxon>Pseudomonadati</taxon>
        <taxon>Bacteroidota</taxon>
        <taxon>Cytophagia</taxon>
        <taxon>Cytophagales</taxon>
        <taxon>Cyclobacteriaceae</taxon>
        <taxon>Mongoliitalea</taxon>
    </lineage>
</organism>
<dbReference type="PANTHER" id="PTHR44943">
    <property type="entry name" value="CELLULOSE SYNTHASE OPERON PROTEIN C"/>
    <property type="match status" value="1"/>
</dbReference>
<reference evidence="4" key="1">
    <citation type="journal article" date="2014" name="Int. J. Syst. Evol. Microbiol.">
        <title>Complete genome sequence of Corynebacterium casei LMG S-19264T (=DSM 44701T), isolated from a smear-ripened cheese.</title>
        <authorList>
            <consortium name="US DOE Joint Genome Institute (JGI-PGF)"/>
            <person name="Walter F."/>
            <person name="Albersmeier A."/>
            <person name="Kalinowski J."/>
            <person name="Ruckert C."/>
        </authorList>
    </citation>
    <scope>NUCLEOTIDE SEQUENCE</scope>
    <source>
        <strain evidence="4">KCTC 23224</strain>
    </source>
</reference>
<comment type="caution">
    <text evidence="4">The sequence shown here is derived from an EMBL/GenBank/DDBJ whole genome shotgun (WGS) entry which is preliminary data.</text>
</comment>
<feature type="repeat" description="TPR" evidence="3">
    <location>
        <begin position="132"/>
        <end position="165"/>
    </location>
</feature>
<evidence type="ECO:0008006" key="6">
    <source>
        <dbReference type="Google" id="ProtNLM"/>
    </source>
</evidence>